<protein>
    <submittedName>
        <fullName evidence="3">Glutathione S-transferase family protein</fullName>
    </submittedName>
</protein>
<evidence type="ECO:0000313" key="3">
    <source>
        <dbReference type="EMBL" id="MCL1633444.1"/>
    </source>
</evidence>
<dbReference type="PANTHER" id="PTHR44051">
    <property type="entry name" value="GLUTATHIONE S-TRANSFERASE-RELATED"/>
    <property type="match status" value="1"/>
</dbReference>
<dbReference type="Pfam" id="PF13417">
    <property type="entry name" value="GST_N_3"/>
    <property type="match status" value="1"/>
</dbReference>
<feature type="domain" description="GST N-terminal" evidence="1">
    <location>
        <begin position="1"/>
        <end position="81"/>
    </location>
</feature>
<dbReference type="InterPro" id="IPR004046">
    <property type="entry name" value="GST_C"/>
</dbReference>
<dbReference type="EMBL" id="JAMBEP010000001">
    <property type="protein sequence ID" value="MCL1633444.1"/>
    <property type="molecule type" value="Genomic_DNA"/>
</dbReference>
<dbReference type="PROSITE" id="PS50404">
    <property type="entry name" value="GST_NTER"/>
    <property type="match status" value="1"/>
</dbReference>
<feature type="domain" description="GST C-terminal" evidence="2">
    <location>
        <begin position="87"/>
        <end position="210"/>
    </location>
</feature>
<proteinExistence type="predicted"/>
<organism evidence="3 4">
    <name type="scientific">Luteimonas galliterrae</name>
    <dbReference type="NCBI Taxonomy" id="2940486"/>
    <lineage>
        <taxon>Bacteria</taxon>
        <taxon>Pseudomonadati</taxon>
        <taxon>Pseudomonadota</taxon>
        <taxon>Gammaproteobacteria</taxon>
        <taxon>Lysobacterales</taxon>
        <taxon>Lysobacteraceae</taxon>
        <taxon>Luteimonas</taxon>
    </lineage>
</organism>
<evidence type="ECO:0000259" key="2">
    <source>
        <dbReference type="PROSITE" id="PS50405"/>
    </source>
</evidence>
<dbReference type="Gene3D" id="1.20.1050.10">
    <property type="match status" value="1"/>
</dbReference>
<name>A0ABT0MF03_9GAMM</name>
<accession>A0ABT0MF03</accession>
<dbReference type="PANTHER" id="PTHR44051:SF21">
    <property type="entry name" value="GLUTATHIONE S-TRANSFERASE FAMILY PROTEIN"/>
    <property type="match status" value="1"/>
</dbReference>
<keyword evidence="4" id="KW-1185">Reference proteome</keyword>
<dbReference type="SUPFAM" id="SSF52833">
    <property type="entry name" value="Thioredoxin-like"/>
    <property type="match status" value="1"/>
</dbReference>
<dbReference type="InterPro" id="IPR040079">
    <property type="entry name" value="Glutathione_S-Trfase"/>
</dbReference>
<evidence type="ECO:0000313" key="4">
    <source>
        <dbReference type="Proteomes" id="UP001431217"/>
    </source>
</evidence>
<dbReference type="CDD" id="cd03057">
    <property type="entry name" value="GST_N_Beta"/>
    <property type="match status" value="1"/>
</dbReference>
<dbReference type="PROSITE" id="PS50405">
    <property type="entry name" value="GST_CTER"/>
    <property type="match status" value="1"/>
</dbReference>
<dbReference type="InterPro" id="IPR010987">
    <property type="entry name" value="Glutathione-S-Trfase_C-like"/>
</dbReference>
<dbReference type="SFLD" id="SFLDG00358">
    <property type="entry name" value="Main_(cytGST)"/>
    <property type="match status" value="1"/>
</dbReference>
<evidence type="ECO:0000259" key="1">
    <source>
        <dbReference type="PROSITE" id="PS50404"/>
    </source>
</evidence>
<dbReference type="InterPro" id="IPR004045">
    <property type="entry name" value="Glutathione_S-Trfase_N"/>
</dbReference>
<dbReference type="InterPro" id="IPR036282">
    <property type="entry name" value="Glutathione-S-Trfase_C_sf"/>
</dbReference>
<comment type="caution">
    <text evidence="3">The sequence shown here is derived from an EMBL/GenBank/DDBJ whole genome shotgun (WGS) entry which is preliminary data.</text>
</comment>
<dbReference type="Gene3D" id="3.40.30.10">
    <property type="entry name" value="Glutaredoxin"/>
    <property type="match status" value="1"/>
</dbReference>
<dbReference type="Proteomes" id="UP001431217">
    <property type="component" value="Unassembled WGS sequence"/>
</dbReference>
<dbReference type="CDD" id="cd03188">
    <property type="entry name" value="GST_C_Beta"/>
    <property type="match status" value="1"/>
</dbReference>
<sequence>MLHTLYYAPGSASMVVHWLLLELDAPHQLRLVDTSAGEQKRPEYLALNPNGVVPTLLVDGEPAFEAAALLMDLADRHPGAGFAPAHGTRERRQLYQWMFNLANMVQPLFRQWWYPAEPAGADRADDVRKHVQVRIEAQWDRIEAHLAARGPYLLGASTTVADFYLTMLMRWSRNMPRPATQWPHLAALAQRMKARPAFATLYEREGLTEWA</sequence>
<gene>
    <name evidence="3" type="ORF">M2650_02115</name>
</gene>
<dbReference type="SFLD" id="SFLDS00019">
    <property type="entry name" value="Glutathione_Transferase_(cytos"/>
    <property type="match status" value="1"/>
</dbReference>
<dbReference type="RefSeq" id="WP_249474143.1">
    <property type="nucleotide sequence ID" value="NZ_JAMBEP010000001.1"/>
</dbReference>
<dbReference type="SUPFAM" id="SSF47616">
    <property type="entry name" value="GST C-terminal domain-like"/>
    <property type="match status" value="1"/>
</dbReference>
<dbReference type="InterPro" id="IPR036249">
    <property type="entry name" value="Thioredoxin-like_sf"/>
</dbReference>
<reference evidence="3 4" key="1">
    <citation type="submission" date="2022-05" db="EMBL/GenBank/DDBJ databases">
        <title>Luteimonas sp. SX5, whole genome shotgun sequencing project.</title>
        <authorList>
            <person name="Zhao G."/>
            <person name="Shen L."/>
        </authorList>
    </citation>
    <scope>NUCLEOTIDE SEQUENCE [LARGE SCALE GENOMIC DNA]</scope>
    <source>
        <strain evidence="3 4">SX5</strain>
    </source>
</reference>
<dbReference type="SFLD" id="SFLDG01150">
    <property type="entry name" value="Main.1:_Beta-like"/>
    <property type="match status" value="1"/>
</dbReference>
<dbReference type="Pfam" id="PF14497">
    <property type="entry name" value="GST_C_3"/>
    <property type="match status" value="1"/>
</dbReference>